<keyword evidence="1" id="KW-0472">Membrane</keyword>
<proteinExistence type="predicted"/>
<dbReference type="EMBL" id="MN740675">
    <property type="protein sequence ID" value="QHS80195.1"/>
    <property type="molecule type" value="Genomic_DNA"/>
</dbReference>
<dbReference type="AlphaFoldDB" id="A0A6C0ALN1"/>
<reference evidence="2" key="1">
    <citation type="journal article" date="2020" name="Nature">
        <title>Giant virus diversity and host interactions through global metagenomics.</title>
        <authorList>
            <person name="Schulz F."/>
            <person name="Roux S."/>
            <person name="Paez-Espino D."/>
            <person name="Jungbluth S."/>
            <person name="Walsh D.A."/>
            <person name="Denef V.J."/>
            <person name="McMahon K.D."/>
            <person name="Konstantinidis K.T."/>
            <person name="Eloe-Fadrosh E.A."/>
            <person name="Kyrpides N.C."/>
            <person name="Woyke T."/>
        </authorList>
    </citation>
    <scope>NUCLEOTIDE SEQUENCE</scope>
    <source>
        <strain evidence="2">GVMAG-S-1039698-54</strain>
    </source>
</reference>
<feature type="transmembrane region" description="Helical" evidence="1">
    <location>
        <begin position="40"/>
        <end position="61"/>
    </location>
</feature>
<accession>A0A6C0ALN1</accession>
<organism evidence="2">
    <name type="scientific">viral metagenome</name>
    <dbReference type="NCBI Taxonomy" id="1070528"/>
    <lineage>
        <taxon>unclassified sequences</taxon>
        <taxon>metagenomes</taxon>
        <taxon>organismal metagenomes</taxon>
    </lineage>
</organism>
<keyword evidence="1" id="KW-1133">Transmembrane helix</keyword>
<sequence length="71" mass="8300">MIRIILSALFLLNAIFWGIYPVSEDSPLSKILHFFGYEYTAPFILHLIIGILFYVLAIVVCQQKTIQHLWF</sequence>
<keyword evidence="1" id="KW-0812">Transmembrane</keyword>
<name>A0A6C0ALN1_9ZZZZ</name>
<evidence type="ECO:0000313" key="2">
    <source>
        <dbReference type="EMBL" id="QHS80195.1"/>
    </source>
</evidence>
<protein>
    <submittedName>
        <fullName evidence="2">Uncharacterized protein</fullName>
    </submittedName>
</protein>
<evidence type="ECO:0000256" key="1">
    <source>
        <dbReference type="SAM" id="Phobius"/>
    </source>
</evidence>